<gene>
    <name evidence="1" type="ORF">CPAV1605_949</name>
</gene>
<name>A0A5E8CKJ2_9ZZZZ</name>
<accession>A0A5E8CKJ2</accession>
<organism evidence="1">
    <name type="scientific">seawater metagenome</name>
    <dbReference type="NCBI Taxonomy" id="1561972"/>
    <lineage>
        <taxon>unclassified sequences</taxon>
        <taxon>metagenomes</taxon>
        <taxon>ecological metagenomes</taxon>
    </lineage>
</organism>
<sequence length="518" mass="60715">MEHKNFIINTFVEELRNHTDDSTNFMETFKNAIKQEGVHFKDYPDSGLILLFSDFNKLNKTSLERECRSLILNRDTFEIVSYSCDDPLCNAEAKHFLLNNHSSEGEQTIFQCYEGSLLAVFNFNGKWFVTTRKCLDSKKSTWKGDKSHYSMFLEAVEDSGINDIDEFTNKLNPSHCYYFILLHHENINVVDYSKKFGENYKKLVLGFVRNQKSQEEVDIYNQEKLSEIMSENVWENFIIPEKYEDLSKLEEENNKGYIEIPAENEGMLIKVTENNKTFLLKFQTSDYLFGLAVGPDKNIYKGFLKLYQTNNLSDYLQNNKNFDLYKKIVNPHNTMESFDTVGTVDALFKVCTSETYEQFKLLWDIKTGKHKNKELYNYLTQEHKELLFAIRGIYFQKKAEYITNKKNNTSNDGKYVQRSVLKISDIYELFKSYDINKLEAFLKSRKLMINLVNKEKNNPTIQLLKSISNRCDKVLLKLIAIYTSHLFPELTNEDIPDIETDEQPVQQLQVEMEASQVV</sequence>
<reference evidence="1" key="1">
    <citation type="submission" date="2019-09" db="EMBL/GenBank/DDBJ databases">
        <authorList>
            <person name="Needham M D."/>
        </authorList>
    </citation>
    <scope>NUCLEOTIDE SEQUENCE</scope>
</reference>
<dbReference type="EMBL" id="CABVLZ010000004">
    <property type="protein sequence ID" value="VVU95224.1"/>
    <property type="molecule type" value="Genomic_DNA"/>
</dbReference>
<proteinExistence type="predicted"/>
<protein>
    <recommendedName>
        <fullName evidence="2">RNA ligase</fullName>
    </recommendedName>
</protein>
<evidence type="ECO:0008006" key="2">
    <source>
        <dbReference type="Google" id="ProtNLM"/>
    </source>
</evidence>
<evidence type="ECO:0000313" key="1">
    <source>
        <dbReference type="EMBL" id="VVU95224.1"/>
    </source>
</evidence>
<dbReference type="AlphaFoldDB" id="A0A5E8CKJ2"/>